<reference evidence="1 2" key="1">
    <citation type="submission" date="2024-04" db="EMBL/GenBank/DDBJ databases">
        <authorList>
            <person name="Rising A."/>
            <person name="Reimegard J."/>
            <person name="Sonavane S."/>
            <person name="Akerstrom W."/>
            <person name="Nylinder S."/>
            <person name="Hedman E."/>
            <person name="Kallberg Y."/>
        </authorList>
    </citation>
    <scope>NUCLEOTIDE SEQUENCE [LARGE SCALE GENOMIC DNA]</scope>
</reference>
<name>A0AAV2BZD7_9ARAC</name>
<dbReference type="Proteomes" id="UP001497382">
    <property type="component" value="Unassembled WGS sequence"/>
</dbReference>
<keyword evidence="2" id="KW-1185">Reference proteome</keyword>
<sequence>FYKIFNSHDHLVLTVCVVQYDQSWFLCQNQPTNGEISRKLSLNFMQLLFCGAFSKLFS</sequence>
<evidence type="ECO:0000313" key="1">
    <source>
        <dbReference type="EMBL" id="CAL1301646.1"/>
    </source>
</evidence>
<accession>A0AAV2BZD7</accession>
<dbReference type="AlphaFoldDB" id="A0AAV2BZD7"/>
<proteinExistence type="predicted"/>
<gene>
    <name evidence="1" type="ORF">LARSCL_LOCUS22637</name>
</gene>
<evidence type="ECO:0000313" key="2">
    <source>
        <dbReference type="Proteomes" id="UP001497382"/>
    </source>
</evidence>
<feature type="non-terminal residue" evidence="1">
    <location>
        <position position="1"/>
    </location>
</feature>
<protein>
    <submittedName>
        <fullName evidence="1">Uncharacterized protein</fullName>
    </submittedName>
</protein>
<comment type="caution">
    <text evidence="1">The sequence shown here is derived from an EMBL/GenBank/DDBJ whole genome shotgun (WGS) entry which is preliminary data.</text>
</comment>
<dbReference type="EMBL" id="CAXIEN010000785">
    <property type="protein sequence ID" value="CAL1301646.1"/>
    <property type="molecule type" value="Genomic_DNA"/>
</dbReference>
<organism evidence="1 2">
    <name type="scientific">Larinioides sclopetarius</name>
    <dbReference type="NCBI Taxonomy" id="280406"/>
    <lineage>
        <taxon>Eukaryota</taxon>
        <taxon>Metazoa</taxon>
        <taxon>Ecdysozoa</taxon>
        <taxon>Arthropoda</taxon>
        <taxon>Chelicerata</taxon>
        <taxon>Arachnida</taxon>
        <taxon>Araneae</taxon>
        <taxon>Araneomorphae</taxon>
        <taxon>Entelegynae</taxon>
        <taxon>Araneoidea</taxon>
        <taxon>Araneidae</taxon>
        <taxon>Larinioides</taxon>
    </lineage>
</organism>